<evidence type="ECO:0000313" key="3">
    <source>
        <dbReference type="EMBL" id="GLS91634.1"/>
    </source>
</evidence>
<dbReference type="SUPFAM" id="SSF48452">
    <property type="entry name" value="TPR-like"/>
    <property type="match status" value="1"/>
</dbReference>
<keyword evidence="4" id="KW-1185">Reference proteome</keyword>
<dbReference type="Proteomes" id="UP001157353">
    <property type="component" value="Unassembled WGS sequence"/>
</dbReference>
<dbReference type="InterPro" id="IPR019734">
    <property type="entry name" value="TPR_rpt"/>
</dbReference>
<keyword evidence="3" id="KW-0449">Lipoprotein</keyword>
<name>A0ABQ6E2K1_9GAMM</name>
<dbReference type="PIRSF" id="PIRSF004654">
    <property type="entry name" value="NlpI"/>
    <property type="match status" value="1"/>
</dbReference>
<evidence type="ECO:0000256" key="1">
    <source>
        <dbReference type="ARBA" id="ARBA00022475"/>
    </source>
</evidence>
<dbReference type="EMBL" id="BSPQ01000013">
    <property type="protein sequence ID" value="GLS91634.1"/>
    <property type="molecule type" value="Genomic_DNA"/>
</dbReference>
<comment type="caution">
    <text evidence="3">The sequence shown here is derived from an EMBL/GenBank/DDBJ whole genome shotgun (WGS) entry which is preliminary data.</text>
</comment>
<keyword evidence="2" id="KW-0472">Membrane</keyword>
<comment type="function">
    <text evidence="2">May be involved in cell division.</text>
</comment>
<reference evidence="4" key="1">
    <citation type="journal article" date="2019" name="Int. J. Syst. Evol. Microbiol.">
        <title>The Global Catalogue of Microorganisms (GCM) 10K type strain sequencing project: providing services to taxonomists for standard genome sequencing and annotation.</title>
        <authorList>
            <consortium name="The Broad Institute Genomics Platform"/>
            <consortium name="The Broad Institute Genome Sequencing Center for Infectious Disease"/>
            <person name="Wu L."/>
            <person name="Ma J."/>
        </authorList>
    </citation>
    <scope>NUCLEOTIDE SEQUENCE [LARGE SCALE GENOMIC DNA]</scope>
    <source>
        <strain evidence="4">NBRC 103166</strain>
    </source>
</reference>
<dbReference type="InterPro" id="IPR023605">
    <property type="entry name" value="Lipoprotein_NlpI"/>
</dbReference>
<accession>A0ABQ6E2K1</accession>
<keyword evidence="1 2" id="KW-1003">Cell membrane</keyword>
<dbReference type="NCBIfam" id="NF008391">
    <property type="entry name" value="PRK11189.1"/>
    <property type="match status" value="1"/>
</dbReference>
<evidence type="ECO:0000313" key="4">
    <source>
        <dbReference type="Proteomes" id="UP001157353"/>
    </source>
</evidence>
<comment type="subunit">
    <text evidence="2">Homodimer.</text>
</comment>
<sequence length="303" mass="34789">MKLQLSKCALLSVILLLTACESIPERNRGGNADLQTIVALPVATAVQIDYQDEVKLLRLNQLIAEHNGDNQQKAQLFYERGLIYDRMGLSAHSRYDFTQSINTDPAFAAPYNSFGVYLLLGQSYDEAFDAFDSALELSGEMHYSYLHRAIGLYQVKRYPLASRDINKFYALDKTDPYRILWRYVIDSKLDAPEALGALQNEQAGNDDYRFAWSIIDVVAGRTSENEFFANIANGVKSNKEMAERLCEAYFYLGHWHKLAGNLDRAIYYFKMTTTTNIHEFIEYKYALMELTSIQRELQQQLEM</sequence>
<evidence type="ECO:0000256" key="2">
    <source>
        <dbReference type="PIRNR" id="PIRNR004654"/>
    </source>
</evidence>
<dbReference type="Gene3D" id="1.25.40.10">
    <property type="entry name" value="Tetratricopeptide repeat domain"/>
    <property type="match status" value="1"/>
</dbReference>
<gene>
    <name evidence="3" type="ORF">GCM10007916_27030</name>
</gene>
<dbReference type="RefSeq" id="WP_284204742.1">
    <property type="nucleotide sequence ID" value="NZ_BSPQ01000013.1"/>
</dbReference>
<dbReference type="InterPro" id="IPR011990">
    <property type="entry name" value="TPR-like_helical_dom_sf"/>
</dbReference>
<proteinExistence type="predicted"/>
<dbReference type="SMART" id="SM00028">
    <property type="entry name" value="TPR"/>
    <property type="match status" value="4"/>
</dbReference>
<protein>
    <recommendedName>
        <fullName evidence="2">Lipoprotein NlpI</fullName>
    </recommendedName>
</protein>
<dbReference type="PROSITE" id="PS51257">
    <property type="entry name" value="PROKAR_LIPOPROTEIN"/>
    <property type="match status" value="1"/>
</dbReference>
<comment type="subcellular location">
    <subcellularLocation>
        <location evidence="2">Cell membrane</location>
    </subcellularLocation>
</comment>
<organism evidence="3 4">
    <name type="scientific">Psychromonas marina</name>
    <dbReference type="NCBI Taxonomy" id="88364"/>
    <lineage>
        <taxon>Bacteria</taxon>
        <taxon>Pseudomonadati</taxon>
        <taxon>Pseudomonadota</taxon>
        <taxon>Gammaproteobacteria</taxon>
        <taxon>Alteromonadales</taxon>
        <taxon>Psychromonadaceae</taxon>
        <taxon>Psychromonas</taxon>
    </lineage>
</organism>